<keyword evidence="4" id="KW-1185">Reference proteome</keyword>
<name>A0A9P7PVB2_9HYPO</name>
<sequence>MVGTRATPALDAGPSGQHDTATNDIRARMEALRAQADLLEEENRLARAIQGARRLEVEQQVDPADLRGRTSKRVFPRGFRDLLRPPVRDSSGGLRQKDVKHDSVFDCI</sequence>
<feature type="region of interest" description="Disordered" evidence="2">
    <location>
        <begin position="1"/>
        <end position="22"/>
    </location>
</feature>
<dbReference type="EMBL" id="SRQM01000918">
    <property type="protein sequence ID" value="KAG6104801.1"/>
    <property type="molecule type" value="Genomic_DNA"/>
</dbReference>
<gene>
    <name evidence="3" type="ORF">E4U13_008210</name>
</gene>
<feature type="coiled-coil region" evidence="1">
    <location>
        <begin position="22"/>
        <end position="58"/>
    </location>
</feature>
<evidence type="ECO:0000256" key="1">
    <source>
        <dbReference type="SAM" id="Coils"/>
    </source>
</evidence>
<comment type="caution">
    <text evidence="3">The sequence shown here is derived from an EMBL/GenBank/DDBJ whole genome shotgun (WGS) entry which is preliminary data.</text>
</comment>
<keyword evidence="1" id="KW-0175">Coiled coil</keyword>
<evidence type="ECO:0000256" key="2">
    <source>
        <dbReference type="SAM" id="MobiDB-lite"/>
    </source>
</evidence>
<accession>A0A9P7PVB2</accession>
<dbReference type="Proteomes" id="UP000732380">
    <property type="component" value="Unassembled WGS sequence"/>
</dbReference>
<evidence type="ECO:0000313" key="4">
    <source>
        <dbReference type="Proteomes" id="UP000732380"/>
    </source>
</evidence>
<proteinExistence type="predicted"/>
<evidence type="ECO:0000313" key="3">
    <source>
        <dbReference type="EMBL" id="KAG6104801.1"/>
    </source>
</evidence>
<protein>
    <submittedName>
        <fullName evidence="3">Uncharacterized protein</fullName>
    </submittedName>
</protein>
<organism evidence="3 4">
    <name type="scientific">Claviceps humidiphila</name>
    <dbReference type="NCBI Taxonomy" id="1294629"/>
    <lineage>
        <taxon>Eukaryota</taxon>
        <taxon>Fungi</taxon>
        <taxon>Dikarya</taxon>
        <taxon>Ascomycota</taxon>
        <taxon>Pezizomycotina</taxon>
        <taxon>Sordariomycetes</taxon>
        <taxon>Hypocreomycetidae</taxon>
        <taxon>Hypocreales</taxon>
        <taxon>Clavicipitaceae</taxon>
        <taxon>Claviceps</taxon>
    </lineage>
</organism>
<dbReference type="AlphaFoldDB" id="A0A9P7PVB2"/>
<reference evidence="3 4" key="1">
    <citation type="journal article" date="2020" name="bioRxiv">
        <title>Whole genome comparisons of ergot fungi reveals the divergence and evolution of species within the genus Claviceps are the result of varying mechanisms driving genome evolution and host range expansion.</title>
        <authorList>
            <person name="Wyka S.A."/>
            <person name="Mondo S.J."/>
            <person name="Liu M."/>
            <person name="Dettman J."/>
            <person name="Nalam V."/>
            <person name="Broders K.D."/>
        </authorList>
    </citation>
    <scope>NUCLEOTIDE SEQUENCE [LARGE SCALE GENOMIC DNA]</scope>
    <source>
        <strain evidence="3 4">LM576</strain>
    </source>
</reference>